<evidence type="ECO:0000313" key="2">
    <source>
        <dbReference type="Proteomes" id="UP000290289"/>
    </source>
</evidence>
<dbReference type="Proteomes" id="UP000290289">
    <property type="component" value="Chromosome 13"/>
</dbReference>
<name>A0A498I9G0_MALDO</name>
<keyword evidence="2" id="KW-1185">Reference proteome</keyword>
<organism evidence="1 2">
    <name type="scientific">Malus domestica</name>
    <name type="common">Apple</name>
    <name type="synonym">Pyrus malus</name>
    <dbReference type="NCBI Taxonomy" id="3750"/>
    <lineage>
        <taxon>Eukaryota</taxon>
        <taxon>Viridiplantae</taxon>
        <taxon>Streptophyta</taxon>
        <taxon>Embryophyta</taxon>
        <taxon>Tracheophyta</taxon>
        <taxon>Spermatophyta</taxon>
        <taxon>Magnoliopsida</taxon>
        <taxon>eudicotyledons</taxon>
        <taxon>Gunneridae</taxon>
        <taxon>Pentapetalae</taxon>
        <taxon>rosids</taxon>
        <taxon>fabids</taxon>
        <taxon>Rosales</taxon>
        <taxon>Rosaceae</taxon>
        <taxon>Amygdaloideae</taxon>
        <taxon>Maleae</taxon>
        <taxon>Malus</taxon>
    </lineage>
</organism>
<gene>
    <name evidence="1" type="ORF">DVH24_002145</name>
</gene>
<proteinExistence type="predicted"/>
<comment type="caution">
    <text evidence="1">The sequence shown here is derived from an EMBL/GenBank/DDBJ whole genome shotgun (WGS) entry which is preliminary data.</text>
</comment>
<accession>A0A498I9G0</accession>
<sequence length="78" mass="8514">MPSRVFMLAPSMGEDYLKANSTSKKSGKLQRTIKWNPPEMGILKIKFNGFVVNSKATDVLIDKDEEGSPIVAGARCLG</sequence>
<dbReference type="AlphaFoldDB" id="A0A498I9G0"/>
<dbReference type="EMBL" id="RDQH01000339">
    <property type="protein sequence ID" value="RXH78627.1"/>
    <property type="molecule type" value="Genomic_DNA"/>
</dbReference>
<evidence type="ECO:0000313" key="1">
    <source>
        <dbReference type="EMBL" id="RXH78627.1"/>
    </source>
</evidence>
<reference evidence="1 2" key="1">
    <citation type="submission" date="2018-10" db="EMBL/GenBank/DDBJ databases">
        <title>A high-quality apple genome assembly.</title>
        <authorList>
            <person name="Hu J."/>
        </authorList>
    </citation>
    <scope>NUCLEOTIDE SEQUENCE [LARGE SCALE GENOMIC DNA]</scope>
    <source>
        <strain evidence="2">cv. HFTH1</strain>
        <tissue evidence="1">Young leaf</tissue>
    </source>
</reference>
<protein>
    <submittedName>
        <fullName evidence="1">Uncharacterized protein</fullName>
    </submittedName>
</protein>